<dbReference type="EMBL" id="CAJHJT010000023">
    <property type="protein sequence ID" value="CAD7001156.1"/>
    <property type="molecule type" value="Genomic_DNA"/>
</dbReference>
<accession>A0A811UTU6</accession>
<name>A0A811UTU6_CERCA</name>
<protein>
    <submittedName>
        <fullName evidence="1">(Mediterranean fruit fly) hypothetical protein</fullName>
    </submittedName>
</protein>
<proteinExistence type="predicted"/>
<keyword evidence="2" id="KW-1185">Reference proteome</keyword>
<evidence type="ECO:0000313" key="2">
    <source>
        <dbReference type="Proteomes" id="UP000606786"/>
    </source>
</evidence>
<gene>
    <name evidence="1" type="ORF">CCAP1982_LOCUS9654</name>
</gene>
<evidence type="ECO:0000313" key="1">
    <source>
        <dbReference type="EMBL" id="CAD7001156.1"/>
    </source>
</evidence>
<dbReference type="AlphaFoldDB" id="A0A811UTU6"/>
<dbReference type="Proteomes" id="UP000606786">
    <property type="component" value="Unassembled WGS sequence"/>
</dbReference>
<comment type="caution">
    <text evidence="1">The sequence shown here is derived from an EMBL/GenBank/DDBJ whole genome shotgun (WGS) entry which is preliminary data.</text>
</comment>
<organism evidence="1 2">
    <name type="scientific">Ceratitis capitata</name>
    <name type="common">Mediterranean fruit fly</name>
    <name type="synonym">Tephritis capitata</name>
    <dbReference type="NCBI Taxonomy" id="7213"/>
    <lineage>
        <taxon>Eukaryota</taxon>
        <taxon>Metazoa</taxon>
        <taxon>Ecdysozoa</taxon>
        <taxon>Arthropoda</taxon>
        <taxon>Hexapoda</taxon>
        <taxon>Insecta</taxon>
        <taxon>Pterygota</taxon>
        <taxon>Neoptera</taxon>
        <taxon>Endopterygota</taxon>
        <taxon>Diptera</taxon>
        <taxon>Brachycera</taxon>
        <taxon>Muscomorpha</taxon>
        <taxon>Tephritoidea</taxon>
        <taxon>Tephritidae</taxon>
        <taxon>Ceratitis</taxon>
        <taxon>Ceratitis</taxon>
    </lineage>
</organism>
<sequence>MCASACQTFRVVLISTPTRPLYDTRTALQAAKTYPVSLPQLTEVILLTMRTRRGDVDDGSCVHRPIERLTQLSSIRSPRTVNEKTDRRFYLPLVIEGMSLQALGDTGATLA</sequence>
<reference evidence="1" key="1">
    <citation type="submission" date="2020-11" db="EMBL/GenBank/DDBJ databases">
        <authorList>
            <person name="Whitehead M."/>
        </authorList>
    </citation>
    <scope>NUCLEOTIDE SEQUENCE</scope>
    <source>
        <strain evidence="1">EGII</strain>
    </source>
</reference>